<dbReference type="AlphaFoldDB" id="A0A9D9E7R4"/>
<gene>
    <name evidence="1" type="ORF">IAC42_01640</name>
</gene>
<dbReference type="Proteomes" id="UP000823633">
    <property type="component" value="Unassembled WGS sequence"/>
</dbReference>
<reference evidence="1" key="2">
    <citation type="journal article" date="2021" name="PeerJ">
        <title>Extensive microbial diversity within the chicken gut microbiome revealed by metagenomics and culture.</title>
        <authorList>
            <person name="Gilroy R."/>
            <person name="Ravi A."/>
            <person name="Getino M."/>
            <person name="Pursley I."/>
            <person name="Horton D.L."/>
            <person name="Alikhan N.F."/>
            <person name="Baker D."/>
            <person name="Gharbi K."/>
            <person name="Hall N."/>
            <person name="Watson M."/>
            <person name="Adriaenssens E.M."/>
            <person name="Foster-Nyarko E."/>
            <person name="Jarju S."/>
            <person name="Secka A."/>
            <person name="Antonio M."/>
            <person name="Oren A."/>
            <person name="Chaudhuri R.R."/>
            <person name="La Ragione R."/>
            <person name="Hildebrand F."/>
            <person name="Pallen M.J."/>
        </authorList>
    </citation>
    <scope>NUCLEOTIDE SEQUENCE</scope>
    <source>
        <strain evidence="1">11167</strain>
    </source>
</reference>
<reference evidence="1" key="1">
    <citation type="submission" date="2020-10" db="EMBL/GenBank/DDBJ databases">
        <authorList>
            <person name="Gilroy R."/>
        </authorList>
    </citation>
    <scope>NUCLEOTIDE SEQUENCE</scope>
    <source>
        <strain evidence="1">11167</strain>
    </source>
</reference>
<sequence length="326" mass="35666">MKSELNEIRVDSKDLILRENKVTSPILPQTTEQLKRSVIIEGDVEVFGPVYGDKVLVHHGPVSFFKSVFGKEELVVDPSAEGDVIFHNAVGSGQVVSAAASKGRTVFASDVNATRVTLRNCFVGGCVYGDEIILDHCVVLGGAFATKSLSVNHSIVGTFNSQSVSIEGMNYLLYPSAFSVEPVEAASTAELYNITLADLMGLFKGEEQKDATGRIRIDLKGDAQRANLKADDGSIILVHSYSVAGKVLVADMSDFEKLGNHFLINAGALSSQLMKDYEVTDAQGQERKLSLEEIRDFFFKVLDGEVEIRMMDSDIDFEEMKRKFGH</sequence>
<accession>A0A9D9E7R4</accession>
<protein>
    <submittedName>
        <fullName evidence="1">Uncharacterized protein</fullName>
    </submittedName>
</protein>
<evidence type="ECO:0000313" key="2">
    <source>
        <dbReference type="Proteomes" id="UP000823633"/>
    </source>
</evidence>
<comment type="caution">
    <text evidence="1">The sequence shown here is derived from an EMBL/GenBank/DDBJ whole genome shotgun (WGS) entry which is preliminary data.</text>
</comment>
<proteinExistence type="predicted"/>
<dbReference type="EMBL" id="JADIMU010000012">
    <property type="protein sequence ID" value="MBO8442453.1"/>
    <property type="molecule type" value="Genomic_DNA"/>
</dbReference>
<evidence type="ECO:0000313" key="1">
    <source>
        <dbReference type="EMBL" id="MBO8442453.1"/>
    </source>
</evidence>
<name>A0A9D9E7R4_9SPIR</name>
<organism evidence="1 2">
    <name type="scientific">Candidatus Aphodenecus pullistercoris</name>
    <dbReference type="NCBI Taxonomy" id="2840669"/>
    <lineage>
        <taxon>Bacteria</taxon>
        <taxon>Pseudomonadati</taxon>
        <taxon>Spirochaetota</taxon>
        <taxon>Spirochaetia</taxon>
        <taxon>Spirochaetales</taxon>
        <taxon>Candidatus Aphodenecus</taxon>
    </lineage>
</organism>